<evidence type="ECO:0000313" key="10">
    <source>
        <dbReference type="Proteomes" id="UP001172911"/>
    </source>
</evidence>
<dbReference type="GO" id="GO:0031119">
    <property type="term" value="P:tRNA pseudouridine synthesis"/>
    <property type="evidence" value="ECO:0007669"/>
    <property type="project" value="UniProtKB-UniRule"/>
</dbReference>
<dbReference type="FunFam" id="3.30.70.580:FF:000001">
    <property type="entry name" value="tRNA pseudouridine synthase A"/>
    <property type="match status" value="1"/>
</dbReference>
<dbReference type="PANTHER" id="PTHR11142">
    <property type="entry name" value="PSEUDOURIDYLATE SYNTHASE"/>
    <property type="match status" value="1"/>
</dbReference>
<evidence type="ECO:0000256" key="2">
    <source>
        <dbReference type="ARBA" id="ARBA00022694"/>
    </source>
</evidence>
<reference evidence="9" key="1">
    <citation type="journal article" date="2023" name="J. Hazard. Mater.">
        <title>Anaerobic biodegradation of pyrene and benzo[a]pyrene by a new sulfate-reducing Desulforamulus aquiferis strain DSA.</title>
        <authorList>
            <person name="Zhang Z."/>
            <person name="Sun J."/>
            <person name="Gong X."/>
            <person name="Wang C."/>
            <person name="Wang H."/>
        </authorList>
    </citation>
    <scope>NUCLEOTIDE SEQUENCE</scope>
    <source>
        <strain evidence="9">DSA</strain>
    </source>
</reference>
<feature type="domain" description="Pseudouridine synthase I TruA alpha/beta" evidence="8">
    <location>
        <begin position="147"/>
        <end position="248"/>
    </location>
</feature>
<comment type="catalytic activity">
    <reaction evidence="4 7">
        <text>uridine(38/39/40) in tRNA = pseudouridine(38/39/40) in tRNA</text>
        <dbReference type="Rhea" id="RHEA:22376"/>
        <dbReference type="Rhea" id="RHEA-COMP:10085"/>
        <dbReference type="Rhea" id="RHEA-COMP:10087"/>
        <dbReference type="ChEBI" id="CHEBI:65314"/>
        <dbReference type="ChEBI" id="CHEBI:65315"/>
        <dbReference type="EC" id="5.4.99.12"/>
    </reaction>
</comment>
<dbReference type="AlphaFoldDB" id="A0AAW7ZHN7"/>
<dbReference type="GO" id="GO:0003723">
    <property type="term" value="F:RNA binding"/>
    <property type="evidence" value="ECO:0007669"/>
    <property type="project" value="InterPro"/>
</dbReference>
<dbReference type="Proteomes" id="UP001172911">
    <property type="component" value="Unassembled WGS sequence"/>
</dbReference>
<evidence type="ECO:0000256" key="4">
    <source>
        <dbReference type="HAMAP-Rule" id="MF_00171"/>
    </source>
</evidence>
<dbReference type="NCBIfam" id="TIGR00071">
    <property type="entry name" value="hisT_truA"/>
    <property type="match status" value="1"/>
</dbReference>
<accession>A0AAW7ZHN7</accession>
<dbReference type="PANTHER" id="PTHR11142:SF0">
    <property type="entry name" value="TRNA PSEUDOURIDINE SYNTHASE-LIKE 1"/>
    <property type="match status" value="1"/>
</dbReference>
<evidence type="ECO:0000256" key="3">
    <source>
        <dbReference type="ARBA" id="ARBA00023235"/>
    </source>
</evidence>
<dbReference type="InterPro" id="IPR001406">
    <property type="entry name" value="PsdUridine_synth_TruA"/>
</dbReference>
<dbReference type="InterPro" id="IPR020094">
    <property type="entry name" value="TruA/RsuA/RluB/E/F_N"/>
</dbReference>
<keyword evidence="3 4" id="KW-0413">Isomerase</keyword>
<evidence type="ECO:0000313" key="9">
    <source>
        <dbReference type="EMBL" id="MDO7788892.1"/>
    </source>
</evidence>
<comment type="similarity">
    <text evidence="1 4 7">Belongs to the tRNA pseudouridine synthase TruA family.</text>
</comment>
<dbReference type="RefSeq" id="WP_304545240.1">
    <property type="nucleotide sequence ID" value="NZ_JARPTC010000027.1"/>
</dbReference>
<dbReference type="GO" id="GO:0160147">
    <property type="term" value="F:tRNA pseudouridine(38-40) synthase activity"/>
    <property type="evidence" value="ECO:0007669"/>
    <property type="project" value="UniProtKB-EC"/>
</dbReference>
<comment type="caution">
    <text evidence="9">The sequence shown here is derived from an EMBL/GenBank/DDBJ whole genome shotgun (WGS) entry which is preliminary data.</text>
</comment>
<evidence type="ECO:0000259" key="8">
    <source>
        <dbReference type="Pfam" id="PF01416"/>
    </source>
</evidence>
<dbReference type="InterPro" id="IPR020097">
    <property type="entry name" value="PsdUridine_synth_TruA_a/b_dom"/>
</dbReference>
<sequence length="248" mass="28052">MLKNIKLTVAYDGTNYHGFQEQRGTGLITIQEVLESTLSRLARKRIQVIGAGRTDAGVHAQGQVVNFRSENWPVPTAKIHLAMNSLLPDDVAILKAEEVESEFHARFSAKAKTYRYSIYHHPVMSPLHRLYYYHEPRKLDIDIMKKAAALLLGTHDFKCFQSQGATVKDTIRTIYRAEITYEPPILLLELKGNGFLYNMVRIITGTLCNIGLGRTTWQQMEEIIKSKNRALAGVTAPPHGLSLKEVEY</sequence>
<name>A0AAW7ZHN7_9FIRM</name>
<dbReference type="Pfam" id="PF01416">
    <property type="entry name" value="PseudoU_synth_1"/>
    <property type="match status" value="2"/>
</dbReference>
<organism evidence="9 10">
    <name type="scientific">Desulforamulus aquiferis</name>
    <dbReference type="NCBI Taxonomy" id="1397668"/>
    <lineage>
        <taxon>Bacteria</taxon>
        <taxon>Bacillati</taxon>
        <taxon>Bacillota</taxon>
        <taxon>Clostridia</taxon>
        <taxon>Eubacteriales</taxon>
        <taxon>Peptococcaceae</taxon>
        <taxon>Desulforamulus</taxon>
    </lineage>
</organism>
<evidence type="ECO:0000256" key="6">
    <source>
        <dbReference type="PIRSR" id="PIRSR001430-2"/>
    </source>
</evidence>
<comment type="caution">
    <text evidence="4">Lacks conserved residue(s) required for the propagation of feature annotation.</text>
</comment>
<evidence type="ECO:0000256" key="7">
    <source>
        <dbReference type="RuleBase" id="RU003792"/>
    </source>
</evidence>
<feature type="active site" description="Nucleophile" evidence="4 5">
    <location>
        <position position="55"/>
    </location>
</feature>
<reference evidence="9" key="2">
    <citation type="submission" date="2023-03" db="EMBL/GenBank/DDBJ databases">
        <authorList>
            <person name="Zhang Z."/>
        </authorList>
    </citation>
    <scope>NUCLEOTIDE SEQUENCE</scope>
    <source>
        <strain evidence="9">DSA</strain>
    </source>
</reference>
<feature type="binding site" evidence="4 6">
    <location>
        <position position="114"/>
    </location>
    <ligand>
        <name>substrate</name>
    </ligand>
</feature>
<proteinExistence type="inferred from homology"/>
<dbReference type="PIRSF" id="PIRSF001430">
    <property type="entry name" value="tRNA_psdUrid_synth"/>
    <property type="match status" value="1"/>
</dbReference>
<dbReference type="EC" id="5.4.99.12" evidence="4"/>
<dbReference type="EMBL" id="JARPTC010000027">
    <property type="protein sequence ID" value="MDO7788892.1"/>
    <property type="molecule type" value="Genomic_DNA"/>
</dbReference>
<protein>
    <recommendedName>
        <fullName evidence="4">tRNA pseudouridine synthase A</fullName>
        <ecNumber evidence="4">5.4.99.12</ecNumber>
    </recommendedName>
    <alternativeName>
        <fullName evidence="4">tRNA pseudouridine(38-40) synthase</fullName>
    </alternativeName>
    <alternativeName>
        <fullName evidence="4">tRNA pseudouridylate synthase I</fullName>
    </alternativeName>
    <alternativeName>
        <fullName evidence="4">tRNA-uridine isomerase I</fullName>
    </alternativeName>
</protein>
<dbReference type="HAMAP" id="MF_00171">
    <property type="entry name" value="TruA"/>
    <property type="match status" value="1"/>
</dbReference>
<dbReference type="Gene3D" id="3.30.70.660">
    <property type="entry name" value="Pseudouridine synthase I, catalytic domain, C-terminal subdomain"/>
    <property type="match status" value="1"/>
</dbReference>
<keyword evidence="10" id="KW-1185">Reference proteome</keyword>
<evidence type="ECO:0000256" key="5">
    <source>
        <dbReference type="PIRSR" id="PIRSR001430-1"/>
    </source>
</evidence>
<dbReference type="CDD" id="cd02570">
    <property type="entry name" value="PseudoU_synth_EcTruA"/>
    <property type="match status" value="1"/>
</dbReference>
<comment type="subunit">
    <text evidence="4">Homodimer.</text>
</comment>
<dbReference type="InterPro" id="IPR020103">
    <property type="entry name" value="PsdUridine_synth_cat_dom_sf"/>
</dbReference>
<dbReference type="InterPro" id="IPR020095">
    <property type="entry name" value="PsdUridine_synth_TruA_C"/>
</dbReference>
<dbReference type="SUPFAM" id="SSF55120">
    <property type="entry name" value="Pseudouridine synthase"/>
    <property type="match status" value="1"/>
</dbReference>
<comment type="function">
    <text evidence="4">Formation of pseudouridine at positions 38, 39 and 40 in the anticodon stem and loop of transfer RNAs.</text>
</comment>
<evidence type="ECO:0000256" key="1">
    <source>
        <dbReference type="ARBA" id="ARBA00009375"/>
    </source>
</evidence>
<gene>
    <name evidence="4 9" type="primary">truA</name>
    <name evidence="9" type="ORF">P6N53_16875</name>
</gene>
<dbReference type="Gene3D" id="3.30.70.580">
    <property type="entry name" value="Pseudouridine synthase I, catalytic domain, N-terminal subdomain"/>
    <property type="match status" value="1"/>
</dbReference>
<feature type="domain" description="Pseudouridine synthase I TruA alpha/beta" evidence="8">
    <location>
        <begin position="9"/>
        <end position="107"/>
    </location>
</feature>
<keyword evidence="2 4" id="KW-0819">tRNA processing</keyword>